<keyword evidence="5" id="KW-1185">Reference proteome</keyword>
<evidence type="ECO:0000313" key="5">
    <source>
        <dbReference type="Proteomes" id="UP001218246"/>
    </source>
</evidence>
<keyword evidence="4" id="KW-0067">ATP-binding</keyword>
<dbReference type="Pfam" id="PF00271">
    <property type="entry name" value="Helicase_C"/>
    <property type="match status" value="1"/>
</dbReference>
<dbReference type="PROSITE" id="PS50035">
    <property type="entry name" value="PLD"/>
    <property type="match status" value="1"/>
</dbReference>
<reference evidence="4 5" key="1">
    <citation type="submission" date="2023-04" db="EMBL/GenBank/DDBJ databases">
        <title>Ectobacillus antri isolated from activated sludge.</title>
        <authorList>
            <person name="Yan P."/>
            <person name="Liu X."/>
        </authorList>
    </citation>
    <scope>NUCLEOTIDE SEQUENCE [LARGE SCALE GENOMIC DNA]</scope>
    <source>
        <strain evidence="4 5">C18H</strain>
    </source>
</reference>
<comment type="caution">
    <text evidence="4">The sequence shown here is derived from an EMBL/GenBank/DDBJ whole genome shotgun (WGS) entry which is preliminary data.</text>
</comment>
<accession>A0ABT6HAY2</accession>
<sequence>MRRSSTIYILTSFVMKSGVAVLREALLEAAERGADIKVCTGDYLYITQPDALSDLLTIHESIEVKLFQSGGVSFHPKSYILDAGDGGVLFVGSSNLSRSALQHGVEWNLAMQKSVEPSTFDEAIEEFSKLFHHENTVVVNTETVRLYREQYDAYHAKQGNFVRSWTEAEELDFMLPAEQQPTQEMVADHIPYDIRPRFAQVEALQELETALEEGYDKALVVMATGLGKTYLAAFFARHFRRVLFVAHREEILYQAQQSFHNVHHEKTTGIYCGRVKEPDADFVFASVATLNQKRHLMQFDPQSFDLVVIDEFHHAAASSYQSILRHFEPRFLLGITATPYRNDNRDIFALCDGKVAYKIDFIEAIQQKWLAPFHYYGVYDDTDYTKIRWVGTKYDQDELAAAQNRRELYEKTLEAWRKHKQTRTIVFCSSVRQAEALNAFFQENGHKTIALHANTKDISRPDAIRQLGDGELEAIFTVDLFNEGTDIPAVDTLLFVRPTESLTVFTQQVGRGLRLHEGKDYCVIIDLIGNYRNADVKMSLFQVDMPSQKGQHPAQTVVPDGCEIHFETQAIDLLAEMAKKKMPRRELLQDNYFTVKTDLGRRPSYLELYQHGAVAYEMYRQEFKSYVGFLEWAEELTPEEREAFELYRPWLEEIEKTGMTKSYKMVVLSAMLERGPERWFAPTTPEEVAPYFHQYYMSKKYRTDKDFSSTNTKRLWEYNEKHVSKLIADMPMSKFSTNKSLVSFTNNELRLHFDILSEHRKLLWRWTKEIAEYRLHYYFFHRGINLY</sequence>
<dbReference type="Pfam" id="PF13091">
    <property type="entry name" value="PLDc_2"/>
    <property type="match status" value="1"/>
</dbReference>
<dbReference type="SUPFAM" id="SSF56024">
    <property type="entry name" value="Phospholipase D/nuclease"/>
    <property type="match status" value="1"/>
</dbReference>
<dbReference type="InterPro" id="IPR027417">
    <property type="entry name" value="P-loop_NTPase"/>
</dbReference>
<protein>
    <submittedName>
        <fullName evidence="4">DEAD/DEAH box helicase family protein</fullName>
    </submittedName>
</protein>
<evidence type="ECO:0000313" key="4">
    <source>
        <dbReference type="EMBL" id="MDG5755511.1"/>
    </source>
</evidence>
<dbReference type="InterPro" id="IPR025202">
    <property type="entry name" value="PLD-like_dom"/>
</dbReference>
<organism evidence="4 5">
    <name type="scientific">Ectobacillus antri</name>
    <dbReference type="NCBI Taxonomy" id="2486280"/>
    <lineage>
        <taxon>Bacteria</taxon>
        <taxon>Bacillati</taxon>
        <taxon>Bacillota</taxon>
        <taxon>Bacilli</taxon>
        <taxon>Bacillales</taxon>
        <taxon>Bacillaceae</taxon>
        <taxon>Ectobacillus</taxon>
    </lineage>
</organism>
<dbReference type="PROSITE" id="PS51194">
    <property type="entry name" value="HELICASE_CTER"/>
    <property type="match status" value="1"/>
</dbReference>
<dbReference type="CDD" id="cd18799">
    <property type="entry name" value="SF2_C_EcoAI-like"/>
    <property type="match status" value="1"/>
</dbReference>
<dbReference type="SMART" id="SM00490">
    <property type="entry name" value="HELICc"/>
    <property type="match status" value="1"/>
</dbReference>
<dbReference type="Gene3D" id="3.40.50.300">
    <property type="entry name" value="P-loop containing nucleotide triphosphate hydrolases"/>
    <property type="match status" value="2"/>
</dbReference>
<dbReference type="Gene3D" id="3.30.870.10">
    <property type="entry name" value="Endonuclease Chain A"/>
    <property type="match status" value="1"/>
</dbReference>
<dbReference type="InterPro" id="IPR014001">
    <property type="entry name" value="Helicase_ATP-bd"/>
</dbReference>
<dbReference type="InterPro" id="IPR001736">
    <property type="entry name" value="PLipase_D/transphosphatidylase"/>
</dbReference>
<keyword evidence="4" id="KW-0347">Helicase</keyword>
<dbReference type="InterPro" id="IPR001650">
    <property type="entry name" value="Helicase_C-like"/>
</dbReference>
<dbReference type="PANTHER" id="PTHR47396">
    <property type="entry name" value="TYPE I RESTRICTION ENZYME ECOKI R PROTEIN"/>
    <property type="match status" value="1"/>
</dbReference>
<dbReference type="SUPFAM" id="SSF52540">
    <property type="entry name" value="P-loop containing nucleoside triphosphate hydrolases"/>
    <property type="match status" value="1"/>
</dbReference>
<dbReference type="CDD" id="cd18032">
    <property type="entry name" value="DEXHc_RE_I_III_res"/>
    <property type="match status" value="1"/>
</dbReference>
<dbReference type="Proteomes" id="UP001218246">
    <property type="component" value="Unassembled WGS sequence"/>
</dbReference>
<feature type="domain" description="PLD phosphodiesterase" evidence="1">
    <location>
        <begin position="70"/>
        <end position="100"/>
    </location>
</feature>
<gene>
    <name evidence="4" type="ORF">P6P90_16570</name>
</gene>
<keyword evidence="4" id="KW-0378">Hydrolase</keyword>
<dbReference type="PROSITE" id="PS51192">
    <property type="entry name" value="HELICASE_ATP_BIND_1"/>
    <property type="match status" value="1"/>
</dbReference>
<dbReference type="InterPro" id="IPR050742">
    <property type="entry name" value="Helicase_Restrict-Modif_Enz"/>
</dbReference>
<dbReference type="EMBL" id="JARULN010000031">
    <property type="protein sequence ID" value="MDG5755511.1"/>
    <property type="molecule type" value="Genomic_DNA"/>
</dbReference>
<feature type="domain" description="Helicase C-terminal" evidence="3">
    <location>
        <begin position="404"/>
        <end position="551"/>
    </location>
</feature>
<dbReference type="InterPro" id="IPR006935">
    <property type="entry name" value="Helicase/UvrB_N"/>
</dbReference>
<evidence type="ECO:0000259" key="3">
    <source>
        <dbReference type="PROSITE" id="PS51194"/>
    </source>
</evidence>
<dbReference type="PANTHER" id="PTHR47396:SF1">
    <property type="entry name" value="ATP-DEPENDENT HELICASE IRC3-RELATED"/>
    <property type="match status" value="1"/>
</dbReference>
<feature type="domain" description="Helicase ATP-binding" evidence="2">
    <location>
        <begin position="209"/>
        <end position="357"/>
    </location>
</feature>
<dbReference type="CDD" id="cd09205">
    <property type="entry name" value="PLDc_N_DEXD_b3"/>
    <property type="match status" value="1"/>
</dbReference>
<dbReference type="Pfam" id="PF04851">
    <property type="entry name" value="ResIII"/>
    <property type="match status" value="1"/>
</dbReference>
<name>A0ABT6HAY2_9BACI</name>
<dbReference type="SMART" id="SM00487">
    <property type="entry name" value="DEXDc"/>
    <property type="match status" value="1"/>
</dbReference>
<proteinExistence type="predicted"/>
<dbReference type="GO" id="GO:0004386">
    <property type="term" value="F:helicase activity"/>
    <property type="evidence" value="ECO:0007669"/>
    <property type="project" value="UniProtKB-KW"/>
</dbReference>
<evidence type="ECO:0000259" key="1">
    <source>
        <dbReference type="PROSITE" id="PS50035"/>
    </source>
</evidence>
<keyword evidence="4" id="KW-0547">Nucleotide-binding</keyword>
<evidence type="ECO:0000259" key="2">
    <source>
        <dbReference type="PROSITE" id="PS51192"/>
    </source>
</evidence>